<feature type="transmembrane region" description="Helical" evidence="4">
    <location>
        <begin position="363"/>
        <end position="385"/>
    </location>
</feature>
<feature type="domain" description="Major facilitator superfamily (MFS) profile" evidence="5">
    <location>
        <begin position="21"/>
        <end position="417"/>
    </location>
</feature>
<feature type="transmembrane region" description="Helical" evidence="4">
    <location>
        <begin position="296"/>
        <end position="316"/>
    </location>
</feature>
<evidence type="ECO:0000313" key="7">
    <source>
        <dbReference type="Proteomes" id="UP001516472"/>
    </source>
</evidence>
<dbReference type="EMBL" id="JAAIYO010000005">
    <property type="protein sequence ID" value="MBE4750279.1"/>
    <property type="molecule type" value="Genomic_DNA"/>
</dbReference>
<dbReference type="Gene3D" id="1.20.1250.20">
    <property type="entry name" value="MFS general substrate transporter like domains"/>
    <property type="match status" value="2"/>
</dbReference>
<feature type="transmembrane region" description="Helical" evidence="4">
    <location>
        <begin position="59"/>
        <end position="78"/>
    </location>
</feature>
<dbReference type="Proteomes" id="UP001516472">
    <property type="component" value="Unassembled WGS sequence"/>
</dbReference>
<evidence type="ECO:0000256" key="3">
    <source>
        <dbReference type="ARBA" id="ARBA00023136"/>
    </source>
</evidence>
<dbReference type="InterPro" id="IPR011701">
    <property type="entry name" value="MFS"/>
</dbReference>
<evidence type="ECO:0000256" key="1">
    <source>
        <dbReference type="ARBA" id="ARBA00022692"/>
    </source>
</evidence>
<feature type="transmembrane region" description="Helical" evidence="4">
    <location>
        <begin position="266"/>
        <end position="284"/>
    </location>
</feature>
<feature type="transmembrane region" description="Helical" evidence="4">
    <location>
        <begin position="235"/>
        <end position="254"/>
    </location>
</feature>
<keyword evidence="3 4" id="KW-0472">Membrane</keyword>
<dbReference type="SUPFAM" id="SSF103473">
    <property type="entry name" value="MFS general substrate transporter"/>
    <property type="match status" value="1"/>
</dbReference>
<feature type="transmembrane region" description="Helical" evidence="4">
    <location>
        <begin position="145"/>
        <end position="164"/>
    </location>
</feature>
<feature type="transmembrane region" description="Helical" evidence="4">
    <location>
        <begin position="170"/>
        <end position="192"/>
    </location>
</feature>
<keyword evidence="1 4" id="KW-0812">Transmembrane</keyword>
<evidence type="ECO:0000256" key="2">
    <source>
        <dbReference type="ARBA" id="ARBA00022989"/>
    </source>
</evidence>
<dbReference type="PANTHER" id="PTHR23526:SF4">
    <property type="entry name" value="INTEGRAL MEMBRANE TRANSPORT PROTEIN"/>
    <property type="match status" value="1"/>
</dbReference>
<protein>
    <submittedName>
        <fullName evidence="6">MFS transporter</fullName>
    </submittedName>
</protein>
<feature type="transmembrane region" description="Helical" evidence="4">
    <location>
        <begin position="391"/>
        <end position="409"/>
    </location>
</feature>
<feature type="transmembrane region" description="Helical" evidence="4">
    <location>
        <begin position="87"/>
        <end position="105"/>
    </location>
</feature>
<proteinExistence type="predicted"/>
<organism evidence="6 7">
    <name type="scientific">Corallococcus soli</name>
    <dbReference type="NCBI Taxonomy" id="2710757"/>
    <lineage>
        <taxon>Bacteria</taxon>
        <taxon>Pseudomonadati</taxon>
        <taxon>Myxococcota</taxon>
        <taxon>Myxococcia</taxon>
        <taxon>Myxococcales</taxon>
        <taxon>Cystobacterineae</taxon>
        <taxon>Myxococcaceae</taxon>
        <taxon>Corallococcus</taxon>
    </lineage>
</organism>
<dbReference type="RefSeq" id="WP_193349751.1">
    <property type="nucleotide sequence ID" value="NZ_CBCSIP010000352.1"/>
</dbReference>
<gene>
    <name evidence="6" type="ORF">G4177_19115</name>
</gene>
<dbReference type="PANTHER" id="PTHR23526">
    <property type="entry name" value="INTEGRAL MEMBRANE TRANSPORT PROTEIN-RELATED"/>
    <property type="match status" value="1"/>
</dbReference>
<dbReference type="Pfam" id="PF07690">
    <property type="entry name" value="MFS_1"/>
    <property type="match status" value="1"/>
</dbReference>
<evidence type="ECO:0000259" key="5">
    <source>
        <dbReference type="PROSITE" id="PS50850"/>
    </source>
</evidence>
<accession>A0ABR9PQY2</accession>
<feature type="transmembrane region" description="Helical" evidence="4">
    <location>
        <begin position="21"/>
        <end position="39"/>
    </location>
</feature>
<dbReference type="PROSITE" id="PS50850">
    <property type="entry name" value="MFS"/>
    <property type="match status" value="1"/>
</dbReference>
<dbReference type="InterPro" id="IPR020846">
    <property type="entry name" value="MFS_dom"/>
</dbReference>
<reference evidence="6 7" key="1">
    <citation type="submission" date="2020-02" db="EMBL/GenBank/DDBJ databases">
        <authorList>
            <person name="Babadi Z.K."/>
            <person name="Risdian C."/>
            <person name="Ebrahimipour G.H."/>
            <person name="Wink J."/>
        </authorList>
    </citation>
    <scope>NUCLEOTIDE SEQUENCE [LARGE SCALE GENOMIC DNA]</scope>
    <source>
        <strain evidence="6 7">ZKHCc1 1396</strain>
    </source>
</reference>
<dbReference type="InterPro" id="IPR052528">
    <property type="entry name" value="Sugar_transport-like"/>
</dbReference>
<comment type="caution">
    <text evidence="6">The sequence shown here is derived from an EMBL/GenBank/DDBJ whole genome shotgun (WGS) entry which is preliminary data.</text>
</comment>
<sequence>MIRQGVQALREMYGLTKGLGNLRVMLGSGLVGMVAAGLLNPVMPLYLRSRGLDFQQIGLLYTVGSLLPIFAQPVLGALSDRHGRKPFVVGLSLLTSLMVPAVALVDDPTPLAAVMILKMLLARSAAPVSNAMVADFAPTKQRATIFAMLDATSNLVFVAALFASSAVIRALSVSGTFFLAGALFLVGSLLLLSLDDSQPAPRAGAGGVRTGWALALQGLVSPFTYVKDHPRLSGLFLWQFFFTFALALFPTYLPLYAVELGAPGELVGPLVAVSWLVFAFVQPFGGRLSDRLPRRVGLITPGLAGMAVMAAVLGASGWLPRGYALGALVASWVLLAVPDGLHRGSAAALVVEQVPSPAERGRFMGALGSSAALAGVLAPITYGLVAQKAGIGFTFLLSSAALVLALGCVSRVRESPELPPVAAPVAALNPNSEPG</sequence>
<evidence type="ECO:0000313" key="6">
    <source>
        <dbReference type="EMBL" id="MBE4750279.1"/>
    </source>
</evidence>
<keyword evidence="2 4" id="KW-1133">Transmembrane helix</keyword>
<dbReference type="InterPro" id="IPR036259">
    <property type="entry name" value="MFS_trans_sf"/>
</dbReference>
<name>A0ABR9PQY2_9BACT</name>
<keyword evidence="7" id="KW-1185">Reference proteome</keyword>
<evidence type="ECO:0000256" key="4">
    <source>
        <dbReference type="SAM" id="Phobius"/>
    </source>
</evidence>